<accession>A0A1F7WRY2</accession>
<feature type="domain" description="Carrier" evidence="1">
    <location>
        <begin position="6"/>
        <end position="80"/>
    </location>
</feature>
<comment type="caution">
    <text evidence="2">The sequence shown here is derived from an EMBL/GenBank/DDBJ whole genome shotgun (WGS) entry which is preliminary data.</text>
</comment>
<dbReference type="InterPro" id="IPR009081">
    <property type="entry name" value="PP-bd_ACP"/>
</dbReference>
<evidence type="ECO:0000259" key="1">
    <source>
        <dbReference type="PROSITE" id="PS50075"/>
    </source>
</evidence>
<reference evidence="2 3" key="1">
    <citation type="journal article" date="2016" name="Nat. Commun.">
        <title>Thousands of microbial genomes shed light on interconnected biogeochemical processes in an aquifer system.</title>
        <authorList>
            <person name="Anantharaman K."/>
            <person name="Brown C.T."/>
            <person name="Hug L.A."/>
            <person name="Sharon I."/>
            <person name="Castelle C.J."/>
            <person name="Probst A.J."/>
            <person name="Thomas B.C."/>
            <person name="Singh A."/>
            <person name="Wilkins M.J."/>
            <person name="Karaoz U."/>
            <person name="Brodie E.L."/>
            <person name="Williams K.H."/>
            <person name="Hubbard S.S."/>
            <person name="Banfield J.F."/>
        </authorList>
    </citation>
    <scope>NUCLEOTIDE SEQUENCE [LARGE SCALE GENOMIC DNA]</scope>
</reference>
<dbReference type="Pfam" id="PF00550">
    <property type="entry name" value="PP-binding"/>
    <property type="match status" value="1"/>
</dbReference>
<evidence type="ECO:0000313" key="3">
    <source>
        <dbReference type="Proteomes" id="UP000178812"/>
    </source>
</evidence>
<dbReference type="AlphaFoldDB" id="A0A1F7WRY2"/>
<proteinExistence type="predicted"/>
<dbReference type="InterPro" id="IPR036736">
    <property type="entry name" value="ACP-like_sf"/>
</dbReference>
<dbReference type="Gene3D" id="1.10.1200.10">
    <property type="entry name" value="ACP-like"/>
    <property type="match status" value="1"/>
</dbReference>
<gene>
    <name evidence="2" type="ORF">A2125_01760</name>
</gene>
<sequence>MLQKKPELNQKILSMLANQLGIESDDITTDDSFAQDLHMSSIDLADFAHTLEDTGFAITPEDISKFATVGELTEFLTMDDGV</sequence>
<dbReference type="SUPFAM" id="SSF47336">
    <property type="entry name" value="ACP-like"/>
    <property type="match status" value="1"/>
</dbReference>
<name>A0A1F7WRY2_9BACT</name>
<protein>
    <recommendedName>
        <fullName evidence="1">Carrier domain-containing protein</fullName>
    </recommendedName>
</protein>
<evidence type="ECO:0000313" key="2">
    <source>
        <dbReference type="EMBL" id="OGM05209.1"/>
    </source>
</evidence>
<dbReference type="Proteomes" id="UP000178812">
    <property type="component" value="Unassembled WGS sequence"/>
</dbReference>
<dbReference type="EMBL" id="MGFM01000043">
    <property type="protein sequence ID" value="OGM05209.1"/>
    <property type="molecule type" value="Genomic_DNA"/>
</dbReference>
<dbReference type="PROSITE" id="PS50075">
    <property type="entry name" value="CARRIER"/>
    <property type="match status" value="1"/>
</dbReference>
<organism evidence="2 3">
    <name type="scientific">Candidatus Woesebacteria bacterium GWB1_43_5</name>
    <dbReference type="NCBI Taxonomy" id="1802474"/>
    <lineage>
        <taxon>Bacteria</taxon>
        <taxon>Candidatus Woeseibacteriota</taxon>
    </lineage>
</organism>